<dbReference type="GO" id="GO:0030288">
    <property type="term" value="C:outer membrane-bounded periplasmic space"/>
    <property type="evidence" value="ECO:0007669"/>
    <property type="project" value="TreeGrafter"/>
</dbReference>
<proteinExistence type="predicted"/>
<dbReference type="SUPFAM" id="SSF53187">
    <property type="entry name" value="Zn-dependent exopeptidases"/>
    <property type="match status" value="1"/>
</dbReference>
<organism evidence="3 4">
    <name type="scientific">Ornithinibacillus caprae</name>
    <dbReference type="NCBI Taxonomy" id="2678566"/>
    <lineage>
        <taxon>Bacteria</taxon>
        <taxon>Bacillati</taxon>
        <taxon>Bacillota</taxon>
        <taxon>Bacilli</taxon>
        <taxon>Bacillales</taxon>
        <taxon>Bacillaceae</taxon>
        <taxon>Ornithinibacillus</taxon>
    </lineage>
</organism>
<evidence type="ECO:0000259" key="2">
    <source>
        <dbReference type="PROSITE" id="PS51724"/>
    </source>
</evidence>
<evidence type="ECO:0000313" key="4">
    <source>
        <dbReference type="Proteomes" id="UP000469125"/>
    </source>
</evidence>
<dbReference type="SUPFAM" id="SSF110997">
    <property type="entry name" value="Sporulation related repeat"/>
    <property type="match status" value="1"/>
</dbReference>
<dbReference type="Gene3D" id="3.30.70.1070">
    <property type="entry name" value="Sporulation related repeat"/>
    <property type="match status" value="1"/>
</dbReference>
<evidence type="ECO:0000313" key="3">
    <source>
        <dbReference type="EMBL" id="MUK87602.1"/>
    </source>
</evidence>
<reference evidence="3 4" key="1">
    <citation type="submission" date="2019-11" db="EMBL/GenBank/DDBJ databases">
        <authorList>
            <person name="Li X."/>
        </authorList>
    </citation>
    <scope>NUCLEOTIDE SEQUENCE [LARGE SCALE GENOMIC DNA]</scope>
    <source>
        <strain evidence="3 4">L9</strain>
    </source>
</reference>
<name>A0A6N8FD52_9BACI</name>
<comment type="caution">
    <text evidence="3">The sequence shown here is derived from an EMBL/GenBank/DDBJ whole genome shotgun (WGS) entry which is preliminary data.</text>
</comment>
<keyword evidence="4" id="KW-1185">Reference proteome</keyword>
<dbReference type="Pfam" id="PF01520">
    <property type="entry name" value="Amidase_3"/>
    <property type="match status" value="1"/>
</dbReference>
<protein>
    <submittedName>
        <fullName evidence="3">N-acetylmuramoyl-L-alanine amidase</fullName>
    </submittedName>
</protein>
<dbReference type="InterPro" id="IPR036680">
    <property type="entry name" value="SPOR-like_sf"/>
</dbReference>
<dbReference type="AlphaFoldDB" id="A0A6N8FD52"/>
<evidence type="ECO:0000256" key="1">
    <source>
        <dbReference type="ARBA" id="ARBA00022801"/>
    </source>
</evidence>
<dbReference type="InterPro" id="IPR050695">
    <property type="entry name" value="N-acetylmuramoyl_amidase_3"/>
</dbReference>
<dbReference type="CDD" id="cd02696">
    <property type="entry name" value="MurNAc-LAA"/>
    <property type="match status" value="1"/>
</dbReference>
<dbReference type="SMART" id="SM00646">
    <property type="entry name" value="Ami_3"/>
    <property type="match status" value="1"/>
</dbReference>
<keyword evidence="1" id="KW-0378">Hydrolase</keyword>
<dbReference type="GO" id="GO:0042834">
    <property type="term" value="F:peptidoglycan binding"/>
    <property type="evidence" value="ECO:0007669"/>
    <property type="project" value="InterPro"/>
</dbReference>
<dbReference type="Gene3D" id="3.40.630.40">
    <property type="entry name" value="Zn-dependent exopeptidases"/>
    <property type="match status" value="1"/>
</dbReference>
<dbReference type="PANTHER" id="PTHR30404">
    <property type="entry name" value="N-ACETYLMURAMOYL-L-ALANINE AMIDASE"/>
    <property type="match status" value="1"/>
</dbReference>
<dbReference type="RefSeq" id="WP_155667621.1">
    <property type="nucleotide sequence ID" value="NZ_WOCA01000002.1"/>
</dbReference>
<dbReference type="InterPro" id="IPR002508">
    <property type="entry name" value="MurNAc-LAA_cat"/>
</dbReference>
<dbReference type="PANTHER" id="PTHR30404:SF0">
    <property type="entry name" value="N-ACETYLMURAMOYL-L-ALANINE AMIDASE AMIC"/>
    <property type="match status" value="1"/>
</dbReference>
<dbReference type="GO" id="GO:0009253">
    <property type="term" value="P:peptidoglycan catabolic process"/>
    <property type="evidence" value="ECO:0007669"/>
    <property type="project" value="InterPro"/>
</dbReference>
<gene>
    <name evidence="3" type="ORF">GMD78_04205</name>
</gene>
<accession>A0A6N8FD52</accession>
<sequence length="278" mass="31024">MRLYLDPGHGGTDSGATGNGLLEKNINLDIALRIGTILLNNYENVNIRMSRTGDTTVSLQQRTNDANTWGADYFLSIHCNAFNGTAYGYEDFIYSGLSDSSPTARYRDSIHTEVTRVNQLYNRGKKKDNFHVLRESNMPAMLTENGFIDHTHDSNLMKQSSWLQTVAQGHVNGLAIAFNLQRKPDDSDVFYKVIAGSFKSRENAEERVAFLNSRGIDSFVATVTISGEVWYRAQAGAFSTRQNAEVRLNEVKNAGIEDAYIISEQQSTVLVESTLMED</sequence>
<dbReference type="EMBL" id="WOCA01000002">
    <property type="protein sequence ID" value="MUK87602.1"/>
    <property type="molecule type" value="Genomic_DNA"/>
</dbReference>
<dbReference type="GO" id="GO:0008745">
    <property type="term" value="F:N-acetylmuramoyl-L-alanine amidase activity"/>
    <property type="evidence" value="ECO:0007669"/>
    <property type="project" value="InterPro"/>
</dbReference>
<dbReference type="Pfam" id="PF05036">
    <property type="entry name" value="SPOR"/>
    <property type="match status" value="1"/>
</dbReference>
<dbReference type="Proteomes" id="UP000469125">
    <property type="component" value="Unassembled WGS sequence"/>
</dbReference>
<feature type="domain" description="SPOR" evidence="2">
    <location>
        <begin position="185"/>
        <end position="264"/>
    </location>
</feature>
<dbReference type="InterPro" id="IPR007730">
    <property type="entry name" value="SPOR-like_dom"/>
</dbReference>
<dbReference type="PROSITE" id="PS51724">
    <property type="entry name" value="SPOR"/>
    <property type="match status" value="1"/>
</dbReference>